<dbReference type="WBParaSite" id="PgB09_g042_t02">
    <property type="protein sequence ID" value="PgB09_g042_t02"/>
    <property type="gene ID" value="PgB09_g042"/>
</dbReference>
<name>A0A914ZMP6_PARUN</name>
<protein>
    <submittedName>
        <fullName evidence="3 4">G-protein coupled receptors family 1 profile domain-containing protein</fullName>
    </submittedName>
</protein>
<feature type="transmembrane region" description="Helical" evidence="1">
    <location>
        <begin position="71"/>
        <end position="95"/>
    </location>
</feature>
<organism evidence="2 5">
    <name type="scientific">Parascaris univalens</name>
    <name type="common">Nematode worm</name>
    <dbReference type="NCBI Taxonomy" id="6257"/>
    <lineage>
        <taxon>Eukaryota</taxon>
        <taxon>Metazoa</taxon>
        <taxon>Ecdysozoa</taxon>
        <taxon>Nematoda</taxon>
        <taxon>Chromadorea</taxon>
        <taxon>Rhabditida</taxon>
        <taxon>Spirurina</taxon>
        <taxon>Ascaridomorpha</taxon>
        <taxon>Ascaridoidea</taxon>
        <taxon>Ascarididae</taxon>
        <taxon>Parascaris</taxon>
    </lineage>
</organism>
<accession>A0A914ZMP6</accession>
<keyword evidence="1" id="KW-0812">Transmembrane</keyword>
<dbReference type="WBParaSite" id="PgB09_g042_t01">
    <property type="protein sequence ID" value="PgB09_g042_t01"/>
    <property type="gene ID" value="PgB09_g042"/>
</dbReference>
<dbReference type="WBParaSite" id="PgB09_g042_t05">
    <property type="protein sequence ID" value="PgB09_g042_t05"/>
    <property type="gene ID" value="PgB09_g042"/>
</dbReference>
<keyword evidence="1" id="KW-1133">Transmembrane helix</keyword>
<evidence type="ECO:0000313" key="5">
    <source>
        <dbReference type="WBParaSite" id="PgB09_g042_t05"/>
    </source>
</evidence>
<evidence type="ECO:0000313" key="4">
    <source>
        <dbReference type="WBParaSite" id="PgB09_g042_t02"/>
    </source>
</evidence>
<dbReference type="AlphaFoldDB" id="A0A914ZMP6"/>
<keyword evidence="2" id="KW-1185">Reference proteome</keyword>
<keyword evidence="1" id="KW-0472">Membrane</keyword>
<feature type="transmembrane region" description="Helical" evidence="1">
    <location>
        <begin position="12"/>
        <end position="30"/>
    </location>
</feature>
<evidence type="ECO:0000256" key="1">
    <source>
        <dbReference type="SAM" id="Phobius"/>
    </source>
</evidence>
<evidence type="ECO:0000313" key="3">
    <source>
        <dbReference type="WBParaSite" id="PgB09_g042_t01"/>
    </source>
</evidence>
<sequence length="139" mass="15695">REVGSKRGLRAMRHVIYIIIVGICLIMPIHRRWRFGYLLVEGKFVDHIDPNTDKASEEACEKSMRKAEFGWLTVSIAVCVVISLCNIFLSAYLLAIVLTEARDETAVAEERTHQVMDAVLSCLIPTKIVDQIKADSNIH</sequence>
<proteinExistence type="predicted"/>
<dbReference type="WBParaSite" id="PgB09_g042_t03">
    <property type="protein sequence ID" value="PgB09_g042_t03"/>
    <property type="gene ID" value="PgB09_g042"/>
</dbReference>
<dbReference type="Proteomes" id="UP000887569">
    <property type="component" value="Unplaced"/>
</dbReference>
<reference evidence="3 4" key="1">
    <citation type="submission" date="2022-11" db="UniProtKB">
        <authorList>
            <consortium name="WormBaseParasite"/>
        </authorList>
    </citation>
    <scope>IDENTIFICATION</scope>
</reference>
<evidence type="ECO:0000313" key="2">
    <source>
        <dbReference type="Proteomes" id="UP000887569"/>
    </source>
</evidence>